<dbReference type="InterPro" id="IPR001584">
    <property type="entry name" value="Integrase_cat-core"/>
</dbReference>
<reference evidence="3" key="2">
    <citation type="submission" date="2018-10" db="EMBL/GenBank/DDBJ databases">
        <title>Effector identification in a new, highly contiguous assembly of the strawberry crown rot pathogen Phytophthora cactorum.</title>
        <authorList>
            <person name="Armitage A.D."/>
            <person name="Nellist C.F."/>
            <person name="Bates H."/>
            <person name="Vickerstaff R.J."/>
            <person name="Harrison R.J."/>
        </authorList>
    </citation>
    <scope>NUCLEOTIDE SEQUENCE</scope>
    <source>
        <strain evidence="3">4040</strain>
    </source>
</reference>
<dbReference type="GO" id="GO:0015074">
    <property type="term" value="P:DNA integration"/>
    <property type="evidence" value="ECO:0007669"/>
    <property type="project" value="InterPro"/>
</dbReference>
<dbReference type="PANTHER" id="PTHR37984">
    <property type="entry name" value="PROTEIN CBG26694"/>
    <property type="match status" value="1"/>
</dbReference>
<evidence type="ECO:0000313" key="4">
    <source>
        <dbReference type="EMBL" id="RAW41082.1"/>
    </source>
</evidence>
<dbReference type="EMBL" id="RCMK01000031">
    <property type="protein sequence ID" value="KAG2952934.1"/>
    <property type="molecule type" value="Genomic_DNA"/>
</dbReference>
<dbReference type="InterPro" id="IPR056924">
    <property type="entry name" value="SH3_Tf2-1"/>
</dbReference>
<dbReference type="EMBL" id="MJFZ01000036">
    <property type="protein sequence ID" value="RAW41082.1"/>
    <property type="molecule type" value="Genomic_DNA"/>
</dbReference>
<evidence type="ECO:0000256" key="1">
    <source>
        <dbReference type="SAM" id="MobiDB-lite"/>
    </source>
</evidence>
<dbReference type="Proteomes" id="UP000736787">
    <property type="component" value="Unassembled WGS sequence"/>
</dbReference>
<dbReference type="SUPFAM" id="SSF53098">
    <property type="entry name" value="Ribonuclease H-like"/>
    <property type="match status" value="1"/>
</dbReference>
<dbReference type="PROSITE" id="PS50994">
    <property type="entry name" value="INTEGRASE"/>
    <property type="match status" value="1"/>
</dbReference>
<dbReference type="VEuPathDB" id="FungiDB:PC110_g2711"/>
<proteinExistence type="predicted"/>
<gene>
    <name evidence="4" type="ORF">PC110_g2711</name>
    <name evidence="3" type="ORF">PC117_g2395</name>
</gene>
<dbReference type="Gene3D" id="3.30.420.10">
    <property type="entry name" value="Ribonuclease H-like superfamily/Ribonuclease H"/>
    <property type="match status" value="1"/>
</dbReference>
<keyword evidence="5" id="KW-1185">Reference proteome</keyword>
<evidence type="ECO:0000259" key="2">
    <source>
        <dbReference type="PROSITE" id="PS50994"/>
    </source>
</evidence>
<comment type="caution">
    <text evidence="4">The sequence shown here is derived from an EMBL/GenBank/DDBJ whole genome shotgun (WGS) entry which is preliminary data.</text>
</comment>
<dbReference type="PANTHER" id="PTHR37984:SF15">
    <property type="entry name" value="INTEGRASE CATALYTIC DOMAIN-CONTAINING PROTEIN"/>
    <property type="match status" value="1"/>
</dbReference>
<evidence type="ECO:0000313" key="5">
    <source>
        <dbReference type="Proteomes" id="UP000251314"/>
    </source>
</evidence>
<feature type="region of interest" description="Disordered" evidence="1">
    <location>
        <begin position="335"/>
        <end position="356"/>
    </location>
</feature>
<dbReference type="InterPro" id="IPR050951">
    <property type="entry name" value="Retrovirus_Pol_polyprotein"/>
</dbReference>
<dbReference type="AlphaFoldDB" id="A0A329SZK5"/>
<dbReference type="InterPro" id="IPR036397">
    <property type="entry name" value="RNaseH_sf"/>
</dbReference>
<dbReference type="OrthoDB" id="123497at2759"/>
<reference evidence="4 5" key="1">
    <citation type="submission" date="2018-01" db="EMBL/GenBank/DDBJ databases">
        <title>Draft genome of the strawberry crown rot pathogen Phytophthora cactorum.</title>
        <authorList>
            <person name="Armitage A.D."/>
            <person name="Lysoe E."/>
            <person name="Nellist C.F."/>
            <person name="Harrison R.J."/>
            <person name="Brurberg M.B."/>
        </authorList>
    </citation>
    <scope>NUCLEOTIDE SEQUENCE [LARGE SCALE GENOMIC DNA]</scope>
    <source>
        <strain evidence="4 5">10300</strain>
    </source>
</reference>
<feature type="domain" description="Integrase catalytic" evidence="2">
    <location>
        <begin position="31"/>
        <end position="194"/>
    </location>
</feature>
<dbReference type="STRING" id="29920.A0A329SZK5"/>
<organism evidence="4 5">
    <name type="scientific">Phytophthora cactorum</name>
    <dbReference type="NCBI Taxonomy" id="29920"/>
    <lineage>
        <taxon>Eukaryota</taxon>
        <taxon>Sar</taxon>
        <taxon>Stramenopiles</taxon>
        <taxon>Oomycota</taxon>
        <taxon>Peronosporomycetes</taxon>
        <taxon>Peronosporales</taxon>
        <taxon>Peronosporaceae</taxon>
        <taxon>Phytophthora</taxon>
    </lineage>
</organism>
<dbReference type="GO" id="GO:0003676">
    <property type="term" value="F:nucleic acid binding"/>
    <property type="evidence" value="ECO:0007669"/>
    <property type="project" value="InterPro"/>
</dbReference>
<dbReference type="Proteomes" id="UP000251314">
    <property type="component" value="Unassembled WGS sequence"/>
</dbReference>
<name>A0A329SZK5_9STRA</name>
<sequence>MSKYIQRYLNTCELCQSNKARQAKPPGLLQPLEIPEGRSVDISMDFMVALPRTIAGKDAAMAIVDRLTKRAIFSATITSATAEETATLFMVNCVKDYGVPKSIISGRDSKFTSKLWQEVIKTLETTHKLSPVFRPQTDGQTTRTNRFIEDYLRGAANPFQNDWDEYLQPVELVYNRRFHSSISMSPFEADLGYVPYMLDDVARGPEFEQLHELAKELLLKQDAILKMAQDFMSEAQTRMNSYYDRNRLAQDFKPGDLVLLDGRNLDIHRNGFAQAKKLAPRFIGPCPIVKQIRQDSYELKLSKGLRLHPVFHTSLLKPYCGDKLRRQNVNKVMVQKRSHWPPASQKKTAVSDLVTR</sequence>
<dbReference type="InterPro" id="IPR012337">
    <property type="entry name" value="RNaseH-like_sf"/>
</dbReference>
<accession>A0A329SZK5</accession>
<evidence type="ECO:0000313" key="3">
    <source>
        <dbReference type="EMBL" id="KAG2952934.1"/>
    </source>
</evidence>
<protein>
    <recommendedName>
        <fullName evidence="2">Integrase catalytic domain-containing protein</fullName>
    </recommendedName>
</protein>
<dbReference type="Pfam" id="PF24626">
    <property type="entry name" value="SH3_Tf2-1"/>
    <property type="match status" value="1"/>
</dbReference>